<keyword evidence="8" id="KW-1185">Reference proteome</keyword>
<accession>A0A5P1FWZ8</accession>
<feature type="compositionally biased region" description="Polar residues" evidence="5">
    <location>
        <begin position="117"/>
        <end position="126"/>
    </location>
</feature>
<keyword evidence="4" id="KW-0472">Membrane</keyword>
<evidence type="ECO:0000256" key="3">
    <source>
        <dbReference type="ARBA" id="ARBA00022989"/>
    </source>
</evidence>
<feature type="region of interest" description="Disordered" evidence="5">
    <location>
        <begin position="117"/>
        <end position="136"/>
    </location>
</feature>
<dbReference type="AlphaFoldDB" id="A0A5P1FWZ8"/>
<dbReference type="InterPro" id="IPR001828">
    <property type="entry name" value="ANF_lig-bd_rcpt"/>
</dbReference>
<keyword evidence="2" id="KW-0812">Transmembrane</keyword>
<name>A0A5P1FWZ8_ASPOF</name>
<organism evidence="7 8">
    <name type="scientific">Asparagus officinalis</name>
    <name type="common">Garden asparagus</name>
    <dbReference type="NCBI Taxonomy" id="4686"/>
    <lineage>
        <taxon>Eukaryota</taxon>
        <taxon>Viridiplantae</taxon>
        <taxon>Streptophyta</taxon>
        <taxon>Embryophyta</taxon>
        <taxon>Tracheophyta</taxon>
        <taxon>Spermatophyta</taxon>
        <taxon>Magnoliopsida</taxon>
        <taxon>Liliopsida</taxon>
        <taxon>Asparagales</taxon>
        <taxon>Asparagaceae</taxon>
        <taxon>Asparagoideae</taxon>
        <taxon>Asparagus</taxon>
    </lineage>
</organism>
<dbReference type="Gramene" id="ONK81949">
    <property type="protein sequence ID" value="ONK81949"/>
    <property type="gene ID" value="A4U43_C01F34570"/>
</dbReference>
<dbReference type="EMBL" id="CM007381">
    <property type="protein sequence ID" value="ONK81949.1"/>
    <property type="molecule type" value="Genomic_DNA"/>
</dbReference>
<sequence>MPIVLLSKLNNVLIGQRPCCSRIGFLIEILNRAKLVSRPGCGADVGVVLDFESSAGKKDWASITLAVEDFYGSRAALDLVKNVKAQAIIGPITSAQTKFVADLCNRSEVPIVSFSARPSASTSDTDYGSGIVHPHR</sequence>
<dbReference type="Gene3D" id="3.40.50.2300">
    <property type="match status" value="1"/>
</dbReference>
<gene>
    <name evidence="7" type="ORF">A4U43_C01F34570</name>
</gene>
<evidence type="ECO:0000313" key="7">
    <source>
        <dbReference type="EMBL" id="ONK81949.1"/>
    </source>
</evidence>
<dbReference type="SUPFAM" id="SSF53822">
    <property type="entry name" value="Periplasmic binding protein-like I"/>
    <property type="match status" value="1"/>
</dbReference>
<evidence type="ECO:0000256" key="2">
    <source>
        <dbReference type="ARBA" id="ARBA00022692"/>
    </source>
</evidence>
<reference evidence="8" key="1">
    <citation type="journal article" date="2017" name="Nat. Commun.">
        <title>The asparagus genome sheds light on the origin and evolution of a young Y chromosome.</title>
        <authorList>
            <person name="Harkess A."/>
            <person name="Zhou J."/>
            <person name="Xu C."/>
            <person name="Bowers J.E."/>
            <person name="Van der Hulst R."/>
            <person name="Ayyampalayam S."/>
            <person name="Mercati F."/>
            <person name="Riccardi P."/>
            <person name="McKain M.R."/>
            <person name="Kakrana A."/>
            <person name="Tang H."/>
            <person name="Ray J."/>
            <person name="Groenendijk J."/>
            <person name="Arikit S."/>
            <person name="Mathioni S.M."/>
            <person name="Nakano M."/>
            <person name="Shan H."/>
            <person name="Telgmann-Rauber A."/>
            <person name="Kanno A."/>
            <person name="Yue Z."/>
            <person name="Chen H."/>
            <person name="Li W."/>
            <person name="Chen Y."/>
            <person name="Xu X."/>
            <person name="Zhang Y."/>
            <person name="Luo S."/>
            <person name="Chen H."/>
            <person name="Gao J."/>
            <person name="Mao Z."/>
            <person name="Pires J.C."/>
            <person name="Luo M."/>
            <person name="Kudrna D."/>
            <person name="Wing R.A."/>
            <person name="Meyers B.C."/>
            <person name="Yi K."/>
            <person name="Kong H."/>
            <person name="Lavrijsen P."/>
            <person name="Sunseri F."/>
            <person name="Falavigna A."/>
            <person name="Ye Y."/>
            <person name="Leebens-Mack J.H."/>
            <person name="Chen G."/>
        </authorList>
    </citation>
    <scope>NUCLEOTIDE SEQUENCE [LARGE SCALE GENOMIC DNA]</scope>
    <source>
        <strain evidence="8">cv. DH0086</strain>
    </source>
</reference>
<feature type="domain" description="Receptor ligand binding region" evidence="6">
    <location>
        <begin position="69"/>
        <end position="127"/>
    </location>
</feature>
<dbReference type="GO" id="GO:0016020">
    <property type="term" value="C:membrane"/>
    <property type="evidence" value="ECO:0007669"/>
    <property type="project" value="UniProtKB-SubCell"/>
</dbReference>
<dbReference type="Pfam" id="PF01094">
    <property type="entry name" value="ANF_receptor"/>
    <property type="match status" value="1"/>
</dbReference>
<dbReference type="PANTHER" id="PTHR34836">
    <property type="entry name" value="OS06G0188250 PROTEIN"/>
    <property type="match status" value="1"/>
</dbReference>
<dbReference type="InterPro" id="IPR015683">
    <property type="entry name" value="Ionotropic_Glu_rcpt"/>
</dbReference>
<dbReference type="Proteomes" id="UP000243459">
    <property type="component" value="Chromosome 1"/>
</dbReference>
<dbReference type="InterPro" id="IPR028082">
    <property type="entry name" value="Peripla_BP_I"/>
</dbReference>
<evidence type="ECO:0000256" key="4">
    <source>
        <dbReference type="ARBA" id="ARBA00023136"/>
    </source>
</evidence>
<dbReference type="PANTHER" id="PTHR34836:SF1">
    <property type="entry name" value="OS09G0428600 PROTEIN"/>
    <property type="match status" value="1"/>
</dbReference>
<evidence type="ECO:0000256" key="1">
    <source>
        <dbReference type="ARBA" id="ARBA00004370"/>
    </source>
</evidence>
<evidence type="ECO:0000313" key="8">
    <source>
        <dbReference type="Proteomes" id="UP000243459"/>
    </source>
</evidence>
<evidence type="ECO:0000256" key="5">
    <source>
        <dbReference type="SAM" id="MobiDB-lite"/>
    </source>
</evidence>
<proteinExistence type="predicted"/>
<comment type="subcellular location">
    <subcellularLocation>
        <location evidence="1">Membrane</location>
    </subcellularLocation>
</comment>
<protein>
    <recommendedName>
        <fullName evidence="6">Receptor ligand binding region domain-containing protein</fullName>
    </recommendedName>
</protein>
<evidence type="ECO:0000259" key="6">
    <source>
        <dbReference type="Pfam" id="PF01094"/>
    </source>
</evidence>
<keyword evidence="3" id="KW-1133">Transmembrane helix</keyword>